<protein>
    <submittedName>
        <fullName evidence="2">Ral GTPase-activating protein subunit alpha-2-like</fullName>
    </submittedName>
</protein>
<name>A0A8B7U7M7_CASCN</name>
<evidence type="ECO:0000256" key="1">
    <source>
        <dbReference type="SAM" id="MobiDB-lite"/>
    </source>
</evidence>
<gene>
    <name evidence="2" type="primary">LOC109683680</name>
</gene>
<feature type="compositionally biased region" description="Basic and acidic residues" evidence="1">
    <location>
        <begin position="21"/>
        <end position="40"/>
    </location>
</feature>
<dbReference type="KEGG" id="ccan:109683680"/>
<proteinExistence type="predicted"/>
<dbReference type="AlphaFoldDB" id="A0A8B7U7M7"/>
<dbReference type="RefSeq" id="XP_020015257.1">
    <property type="nucleotide sequence ID" value="XM_020159668.1"/>
</dbReference>
<reference evidence="2" key="1">
    <citation type="submission" date="2025-08" db="UniProtKB">
        <authorList>
            <consortium name="RefSeq"/>
        </authorList>
    </citation>
    <scope>IDENTIFICATION</scope>
    <source>
        <tissue evidence="2">Leukocyte</tissue>
    </source>
</reference>
<evidence type="ECO:0000313" key="2">
    <source>
        <dbReference type="RefSeq" id="XP_020015257.1"/>
    </source>
</evidence>
<sequence length="116" mass="13250">MKREHEGITILVRRSSSPAELDLKDDLHQTQGKWRERQKSESTSSDPALGCNNEAELSMSPWQTCEEDPELNTPTDVVADSDARHWLQLSPTDVSNLTGTCVFEKRHHCKQFPRVF</sequence>
<feature type="region of interest" description="Disordered" evidence="1">
    <location>
        <begin position="1"/>
        <end position="53"/>
    </location>
</feature>
<accession>A0A8B7U7M7</accession>
<organism evidence="2">
    <name type="scientific">Castor canadensis</name>
    <name type="common">American beaver</name>
    <dbReference type="NCBI Taxonomy" id="51338"/>
    <lineage>
        <taxon>Eukaryota</taxon>
        <taxon>Metazoa</taxon>
        <taxon>Chordata</taxon>
        <taxon>Craniata</taxon>
        <taxon>Vertebrata</taxon>
        <taxon>Euteleostomi</taxon>
        <taxon>Mammalia</taxon>
        <taxon>Eutheria</taxon>
        <taxon>Euarchontoglires</taxon>
        <taxon>Glires</taxon>
        <taxon>Rodentia</taxon>
        <taxon>Castorimorpha</taxon>
        <taxon>Castoridae</taxon>
        <taxon>Castor</taxon>
    </lineage>
</organism>